<dbReference type="AlphaFoldDB" id="A0A843VNN6"/>
<dbReference type="PANTHER" id="PTHR12818">
    <property type="entry name" value="TRNA (ADENINE(37)-N6)-METHYLTRANSFERASE"/>
    <property type="match status" value="1"/>
</dbReference>
<dbReference type="Proteomes" id="UP000652761">
    <property type="component" value="Unassembled WGS sequence"/>
</dbReference>
<dbReference type="Pfam" id="PF01980">
    <property type="entry name" value="TrmO_N"/>
    <property type="match status" value="1"/>
</dbReference>
<evidence type="ECO:0000313" key="5">
    <source>
        <dbReference type="Proteomes" id="UP000652761"/>
    </source>
</evidence>
<evidence type="ECO:0000259" key="3">
    <source>
        <dbReference type="PROSITE" id="PS51668"/>
    </source>
</evidence>
<dbReference type="InterPro" id="IPR036413">
    <property type="entry name" value="YaeB-like_sf"/>
</dbReference>
<dbReference type="OrthoDB" id="4882at2759"/>
<evidence type="ECO:0000256" key="1">
    <source>
        <dbReference type="ARBA" id="ARBA00022691"/>
    </source>
</evidence>
<dbReference type="NCBIfam" id="TIGR00104">
    <property type="entry name" value="tRNA_TsaA"/>
    <property type="match status" value="1"/>
</dbReference>
<dbReference type="CDD" id="cd09281">
    <property type="entry name" value="UPF0066"/>
    <property type="match status" value="1"/>
</dbReference>
<organism evidence="4 5">
    <name type="scientific">Colocasia esculenta</name>
    <name type="common">Wild taro</name>
    <name type="synonym">Arum esculentum</name>
    <dbReference type="NCBI Taxonomy" id="4460"/>
    <lineage>
        <taxon>Eukaryota</taxon>
        <taxon>Viridiplantae</taxon>
        <taxon>Streptophyta</taxon>
        <taxon>Embryophyta</taxon>
        <taxon>Tracheophyta</taxon>
        <taxon>Spermatophyta</taxon>
        <taxon>Magnoliopsida</taxon>
        <taxon>Liliopsida</taxon>
        <taxon>Araceae</taxon>
        <taxon>Aroideae</taxon>
        <taxon>Colocasieae</taxon>
        <taxon>Colocasia</taxon>
    </lineage>
</organism>
<dbReference type="Gene3D" id="2.40.30.70">
    <property type="entry name" value="YaeB-like"/>
    <property type="match status" value="1"/>
</dbReference>
<dbReference type="FunFam" id="2.40.30.70:FF:000003">
    <property type="entry name" value="tRNA (Adenine(37)-N6)-methyltransferase isoform A"/>
    <property type="match status" value="1"/>
</dbReference>
<accession>A0A843VNN6</accession>
<comment type="caution">
    <text evidence="4">The sequence shown here is derived from an EMBL/GenBank/DDBJ whole genome shotgun (WGS) entry which is preliminary data.</text>
</comment>
<dbReference type="InterPro" id="IPR023370">
    <property type="entry name" value="TrmO-like_N"/>
</dbReference>
<comment type="similarity">
    <text evidence="2">Belongs to the tRNA methyltransferase O family.</text>
</comment>
<dbReference type="InterPro" id="IPR036414">
    <property type="entry name" value="YaeB_N_sf"/>
</dbReference>
<reference evidence="4" key="1">
    <citation type="submission" date="2017-07" db="EMBL/GenBank/DDBJ databases">
        <title>Taro Niue Genome Assembly and Annotation.</title>
        <authorList>
            <person name="Atibalentja N."/>
            <person name="Keating K."/>
            <person name="Fields C.J."/>
        </authorList>
    </citation>
    <scope>NUCLEOTIDE SEQUENCE</scope>
    <source>
        <strain evidence="4">Niue_2</strain>
        <tissue evidence="4">Leaf</tissue>
    </source>
</reference>
<feature type="domain" description="TsaA-like" evidence="3">
    <location>
        <begin position="100"/>
        <end position="246"/>
    </location>
</feature>
<keyword evidence="5" id="KW-1185">Reference proteome</keyword>
<dbReference type="SUPFAM" id="SSF118196">
    <property type="entry name" value="YaeB-like"/>
    <property type="match status" value="1"/>
</dbReference>
<dbReference type="PROSITE" id="PS51668">
    <property type="entry name" value="TSAA_2"/>
    <property type="match status" value="1"/>
</dbReference>
<evidence type="ECO:0000256" key="2">
    <source>
        <dbReference type="ARBA" id="ARBA00033753"/>
    </source>
</evidence>
<gene>
    <name evidence="4" type="ORF">Taro_030268</name>
</gene>
<keyword evidence="1" id="KW-0949">S-adenosyl-L-methionine</keyword>
<dbReference type="PANTHER" id="PTHR12818:SF0">
    <property type="entry name" value="TRNA (ADENINE(37)-N6)-METHYLTRANSFERASE"/>
    <property type="match status" value="1"/>
</dbReference>
<sequence>MEAEGTKWGRTVAAAVVALAALSAAAAFSASISWKRRCRLLASRIGKLEAQLKASQDKGATERRGRVRAQQALREALTQQSNGGSKTESGFSMPSSSYPMAPIGTVSSCFSTRNGTPRQPLLVPLARACLVLDASRVPPSSLEGLAEYSHCWVLYIFHLNTDLEKLWRDPSRSKFKAKVRVPRLEGGKKGVLATRSPHRPCPIGLTVAKVEAVDGHAVLLSGVDLVDGTPVLDIKPYLPYSDCIQGATVPAWIAVFPLPFCK</sequence>
<name>A0A843VNN6_COLES</name>
<evidence type="ECO:0000313" key="4">
    <source>
        <dbReference type="EMBL" id="MQL97575.1"/>
    </source>
</evidence>
<protein>
    <recommendedName>
        <fullName evidence="3">TsaA-like domain-containing protein</fullName>
    </recommendedName>
</protein>
<proteinExistence type="inferred from homology"/>
<dbReference type="EMBL" id="NMUH01002069">
    <property type="protein sequence ID" value="MQL97575.1"/>
    <property type="molecule type" value="Genomic_DNA"/>
</dbReference>
<dbReference type="InterPro" id="IPR040372">
    <property type="entry name" value="YaeB-like"/>
</dbReference>